<dbReference type="InterPro" id="IPR003961">
    <property type="entry name" value="FN3_dom"/>
</dbReference>
<dbReference type="eggNOG" id="COG3291">
    <property type="taxonomic scope" value="Bacteria"/>
</dbReference>
<dbReference type="InterPro" id="IPR013783">
    <property type="entry name" value="Ig-like_fold"/>
</dbReference>
<feature type="domain" description="PKD" evidence="3">
    <location>
        <begin position="116"/>
        <end position="204"/>
    </location>
</feature>
<dbReference type="GO" id="GO:0004222">
    <property type="term" value="F:metalloendopeptidase activity"/>
    <property type="evidence" value="ECO:0007669"/>
    <property type="project" value="TreeGrafter"/>
</dbReference>
<accession>V5C6Q2</accession>
<evidence type="ECO:0000313" key="6">
    <source>
        <dbReference type="Proteomes" id="UP000017842"/>
    </source>
</evidence>
<evidence type="ECO:0000313" key="5">
    <source>
        <dbReference type="EMBL" id="ESS72438.1"/>
    </source>
</evidence>
<dbReference type="PROSITE" id="PS50853">
    <property type="entry name" value="FN3"/>
    <property type="match status" value="1"/>
</dbReference>
<dbReference type="InterPro" id="IPR013320">
    <property type="entry name" value="ConA-like_dom_sf"/>
</dbReference>
<dbReference type="PANTHER" id="PTHR46130:SF3">
    <property type="entry name" value="CHROMOSOME UNDETERMINED SCAFFOLD_33, WHOLE GENOME SHOTGUN SEQUENCE"/>
    <property type="match status" value="1"/>
</dbReference>
<proteinExistence type="predicted"/>
<keyword evidence="1" id="KW-0732">Signal</keyword>
<dbReference type="OrthoDB" id="9790247at2"/>
<dbReference type="AlphaFoldDB" id="V5C6Q2"/>
<dbReference type="GO" id="GO:0005615">
    <property type="term" value="C:extracellular space"/>
    <property type="evidence" value="ECO:0007669"/>
    <property type="project" value="TreeGrafter"/>
</dbReference>
<evidence type="ECO:0000259" key="4">
    <source>
        <dbReference type="PROSITE" id="PS50853"/>
    </source>
</evidence>
<dbReference type="SUPFAM" id="SSF49899">
    <property type="entry name" value="Concanavalin A-like lectins/glucanases"/>
    <property type="match status" value="1"/>
</dbReference>
<evidence type="ECO:0000256" key="1">
    <source>
        <dbReference type="ARBA" id="ARBA00022729"/>
    </source>
</evidence>
<dbReference type="InterPro" id="IPR035986">
    <property type="entry name" value="PKD_dom_sf"/>
</dbReference>
<dbReference type="GO" id="GO:0007166">
    <property type="term" value="P:cell surface receptor signaling pathway"/>
    <property type="evidence" value="ECO:0007669"/>
    <property type="project" value="TreeGrafter"/>
</dbReference>
<dbReference type="Proteomes" id="UP000017842">
    <property type="component" value="Unassembled WGS sequence"/>
</dbReference>
<dbReference type="Pfam" id="PF00801">
    <property type="entry name" value="PKD"/>
    <property type="match status" value="1"/>
</dbReference>
<dbReference type="InterPro" id="IPR006558">
    <property type="entry name" value="LamG-like"/>
</dbReference>
<dbReference type="InterPro" id="IPR036116">
    <property type="entry name" value="FN3_sf"/>
</dbReference>
<evidence type="ECO:0000256" key="2">
    <source>
        <dbReference type="ARBA" id="ARBA00023157"/>
    </source>
</evidence>
<dbReference type="GO" id="GO:0006508">
    <property type="term" value="P:proteolysis"/>
    <property type="evidence" value="ECO:0007669"/>
    <property type="project" value="TreeGrafter"/>
</dbReference>
<organism evidence="5 6">
    <name type="scientific">Methyloglobulus morosus KoM1</name>
    <dbReference type="NCBI Taxonomy" id="1116472"/>
    <lineage>
        <taxon>Bacteria</taxon>
        <taxon>Pseudomonadati</taxon>
        <taxon>Pseudomonadota</taxon>
        <taxon>Gammaproteobacteria</taxon>
        <taxon>Methylococcales</taxon>
        <taxon>Methylococcaceae</taxon>
        <taxon>Methyloglobulus</taxon>
    </lineage>
</organism>
<dbReference type="STRING" id="1116472.MGMO_57c00180"/>
<name>V5C6Q2_9GAMM</name>
<keyword evidence="6" id="KW-1185">Reference proteome</keyword>
<dbReference type="SMART" id="SM00089">
    <property type="entry name" value="PKD"/>
    <property type="match status" value="1"/>
</dbReference>
<feature type="domain" description="Fibronectin type-III" evidence="4">
    <location>
        <begin position="21"/>
        <end position="113"/>
    </location>
</feature>
<gene>
    <name evidence="5" type="ORF">MGMO_57c00180</name>
</gene>
<comment type="caution">
    <text evidence="5">The sequence shown here is derived from an EMBL/GenBank/DDBJ whole genome shotgun (WGS) entry which is preliminary data.</text>
</comment>
<dbReference type="CDD" id="cd00063">
    <property type="entry name" value="FN3"/>
    <property type="match status" value="1"/>
</dbReference>
<keyword evidence="2" id="KW-1015">Disulfide bond</keyword>
<dbReference type="Gene3D" id="2.60.40.10">
    <property type="entry name" value="Immunoglobulins"/>
    <property type="match status" value="2"/>
</dbReference>
<dbReference type="InterPro" id="IPR043543">
    <property type="entry name" value="PAPPA/PAPPA2"/>
</dbReference>
<protein>
    <submittedName>
        <fullName evidence="5">PKD domain-containing protein</fullName>
    </submittedName>
</protein>
<dbReference type="eggNOG" id="COG3055">
    <property type="taxonomic scope" value="Bacteria"/>
</dbReference>
<reference evidence="5 6" key="1">
    <citation type="journal article" date="2013" name="Genome Announc.">
        <title>Draft Genome Sequence of the Methanotrophic Gammaproteobacterium Methyloglobulus morosus DSM 22980 Strain KoM1.</title>
        <authorList>
            <person name="Poehlein A."/>
            <person name="Deutzmann J.S."/>
            <person name="Daniel R."/>
            <person name="Simeonova D.D."/>
        </authorList>
    </citation>
    <scope>NUCLEOTIDE SEQUENCE [LARGE SCALE GENOMIC DNA]</scope>
    <source>
        <strain evidence="5 6">KoM1</strain>
    </source>
</reference>
<dbReference type="PATRIC" id="fig|1116472.3.peg.1766"/>
<dbReference type="SMART" id="SM00560">
    <property type="entry name" value="LamGL"/>
    <property type="match status" value="1"/>
</dbReference>
<dbReference type="InterPro" id="IPR022409">
    <property type="entry name" value="PKD/Chitinase_dom"/>
</dbReference>
<dbReference type="SUPFAM" id="SSF49265">
    <property type="entry name" value="Fibronectin type III"/>
    <property type="match status" value="1"/>
</dbReference>
<dbReference type="PANTHER" id="PTHR46130">
    <property type="entry name" value="LAMGL DOMAIN-CONTAINING PROTEIN"/>
    <property type="match status" value="1"/>
</dbReference>
<evidence type="ECO:0000259" key="3">
    <source>
        <dbReference type="PROSITE" id="PS50093"/>
    </source>
</evidence>
<dbReference type="EMBL" id="AYLO01000055">
    <property type="protein sequence ID" value="ESS72438.1"/>
    <property type="molecule type" value="Genomic_DNA"/>
</dbReference>
<dbReference type="Gene3D" id="2.60.120.200">
    <property type="match status" value="1"/>
</dbReference>
<dbReference type="PROSITE" id="PS50093">
    <property type="entry name" value="PKD"/>
    <property type="match status" value="1"/>
</dbReference>
<dbReference type="Pfam" id="PF13385">
    <property type="entry name" value="Laminin_G_3"/>
    <property type="match status" value="1"/>
</dbReference>
<dbReference type="CDD" id="cd00146">
    <property type="entry name" value="PKD"/>
    <property type="match status" value="1"/>
</dbReference>
<dbReference type="InterPro" id="IPR000601">
    <property type="entry name" value="PKD_dom"/>
</dbReference>
<dbReference type="SUPFAM" id="SSF49299">
    <property type="entry name" value="PKD domain"/>
    <property type="match status" value="1"/>
</dbReference>
<sequence>MSTVVLKTNKNHGLKILATFVFLFLLFSDVVFAGSLNLAWDASTSSGVGGYKLYYGQASKSYTSSVDVGNTTTYQLTGLTTGSTYFFALKAYNIARSIESSYSNEASATISATTALTADFTPSTTSGTAPLTIRFTPNTTGSITTWRWDFPGSFTPVVINTTPTVPTVTYSNPGTYNVALTATGAKGSVNVVKQITVIATPAVATQQPVATPPPAAIRSAVTSSPTAGNFGLMAAYGFEEAQGTRVLDASGNGNHGKIKEAVRTKGRFGKALKFDGVNDWVTVKNSESLGITSAFTLEAWIKPISIRRGSIIVKQEPNGTVYDLYSYEDRDLPISSFNDGQGYNTVSGLQQLPVRQWVHLASTFDGVTQKLYINGVEVGSIQVQSGLVKQSYDVLRIGGNSVWGDYFRGYIDEVRIYNRSLSNDEILKDLQTKVSPH</sequence>
<dbReference type="Pfam" id="PF00041">
    <property type="entry name" value="fn3"/>
    <property type="match status" value="1"/>
</dbReference>